<comment type="function">
    <text evidence="6">Non-catalytic subunit of the V1 complex of vacuolar(H+)-ATPase (V-ATPase), a multisubunit enzyme composed of a peripheral complex (V1) that hydrolyzes ATP and a membrane integral complex (V0) that translocates protons. V-ATPase is responsible for acidifying and maintaining the pH of intracellular compartments.</text>
</comment>
<dbReference type="AlphaFoldDB" id="A0A8J5FXN0"/>
<dbReference type="PANTHER" id="PTHR43389:SF4">
    <property type="entry name" value="V-TYPE PROTON ATPASE SUBUNIT B"/>
    <property type="match status" value="1"/>
</dbReference>
<dbReference type="GO" id="GO:0046961">
    <property type="term" value="F:proton-transporting ATPase activity, rotational mechanism"/>
    <property type="evidence" value="ECO:0007669"/>
    <property type="project" value="InterPro"/>
</dbReference>
<feature type="domain" description="ATP synthase A/B type C-terminal" evidence="9">
    <location>
        <begin position="392"/>
        <end position="491"/>
    </location>
</feature>
<dbReference type="NCBIfam" id="TIGR01040">
    <property type="entry name" value="V-ATPase_V1_B"/>
    <property type="match status" value="1"/>
</dbReference>
<dbReference type="Gene3D" id="3.40.50.12240">
    <property type="match status" value="1"/>
</dbReference>
<reference evidence="10 11" key="1">
    <citation type="submission" date="2020-08" db="EMBL/GenBank/DDBJ databases">
        <title>Plant Genome Project.</title>
        <authorList>
            <person name="Zhang R.-G."/>
        </authorList>
    </citation>
    <scope>NUCLEOTIDE SEQUENCE [LARGE SCALE GENOMIC DNA]</scope>
    <source>
        <tissue evidence="10">Rhizome</tissue>
    </source>
</reference>
<evidence type="ECO:0000259" key="9">
    <source>
        <dbReference type="Pfam" id="PF22919"/>
    </source>
</evidence>
<keyword evidence="11" id="KW-1185">Reference proteome</keyword>
<dbReference type="CDD" id="cd18118">
    <property type="entry name" value="ATP-synt_V_A-type_beta_N"/>
    <property type="match status" value="1"/>
</dbReference>
<comment type="similarity">
    <text evidence="2 6">Belongs to the ATPase alpha/beta chains family.</text>
</comment>
<dbReference type="Pfam" id="PF02874">
    <property type="entry name" value="ATP-synt_ab_N"/>
    <property type="match status" value="1"/>
</dbReference>
<dbReference type="CDD" id="cd01135">
    <property type="entry name" value="V_A-ATPase_B"/>
    <property type="match status" value="1"/>
</dbReference>
<dbReference type="HAMAP" id="MF_00310">
    <property type="entry name" value="ATP_synth_B_arch"/>
    <property type="match status" value="1"/>
</dbReference>
<evidence type="ECO:0000256" key="4">
    <source>
        <dbReference type="ARBA" id="ARBA00022781"/>
    </source>
</evidence>
<dbReference type="GO" id="GO:0051693">
    <property type="term" value="P:actin filament capping"/>
    <property type="evidence" value="ECO:0007669"/>
    <property type="project" value="UniProtKB-ARBA"/>
</dbReference>
<keyword evidence="3 6" id="KW-0813">Transport</keyword>
<dbReference type="GO" id="GO:0007035">
    <property type="term" value="P:vacuolar acidification"/>
    <property type="evidence" value="ECO:0007669"/>
    <property type="project" value="TreeGrafter"/>
</dbReference>
<feature type="domain" description="ATPase F1/V1/A1 complex alpha/beta subunit N-terminal" evidence="8">
    <location>
        <begin position="28"/>
        <end position="94"/>
    </location>
</feature>
<dbReference type="InterPro" id="IPR055190">
    <property type="entry name" value="ATP-synt_VA_C"/>
</dbReference>
<evidence type="ECO:0000313" key="10">
    <source>
        <dbReference type="EMBL" id="KAG6494797.1"/>
    </source>
</evidence>
<keyword evidence="4 6" id="KW-0375">Hydrogen ion transport</keyword>
<dbReference type="PIRSF" id="PIRSF039114">
    <property type="entry name" value="V-ATPsynth_beta/V-ATPase_B"/>
    <property type="match status" value="1"/>
</dbReference>
<dbReference type="GO" id="GO:0051017">
    <property type="term" value="P:actin filament bundle assembly"/>
    <property type="evidence" value="ECO:0007669"/>
    <property type="project" value="UniProtKB-ARBA"/>
</dbReference>
<dbReference type="FunFam" id="3.40.50.12240:FF:000001">
    <property type="entry name" value="V-type proton ATPase subunit B, brain"/>
    <property type="match status" value="1"/>
</dbReference>
<protein>
    <recommendedName>
        <fullName evidence="6">Vacuolar proton pump subunit B</fullName>
        <shortName evidence="6">V-ATPase subunit B</shortName>
    </recommendedName>
    <alternativeName>
        <fullName evidence="6">Vacuolar proton pump subunit B</fullName>
    </alternativeName>
</protein>
<gene>
    <name evidence="10" type="ORF">ZIOFF_042558</name>
</gene>
<comment type="function">
    <text evidence="1">Non-catalytic subunit of the peripheral V1 complex of vacuolar ATPase. V-ATPase is responsible for acidifying a variety of intracellular compartments in eukaryotic cells.</text>
</comment>
<dbReference type="InterPro" id="IPR027417">
    <property type="entry name" value="P-loop_NTPase"/>
</dbReference>
<comment type="caution">
    <text evidence="10">The sequence shown here is derived from an EMBL/GenBank/DDBJ whole genome shotgun (WGS) entry which is preliminary data.</text>
</comment>
<dbReference type="Pfam" id="PF00006">
    <property type="entry name" value="ATP-synt_ab"/>
    <property type="match status" value="1"/>
</dbReference>
<dbReference type="InterPro" id="IPR005723">
    <property type="entry name" value="ATPase_V1-cplx_bsu"/>
</dbReference>
<dbReference type="GO" id="GO:0051015">
    <property type="term" value="F:actin filament binding"/>
    <property type="evidence" value="ECO:0007669"/>
    <property type="project" value="UniProtKB-ARBA"/>
</dbReference>
<evidence type="ECO:0000256" key="5">
    <source>
        <dbReference type="ARBA" id="ARBA00023065"/>
    </source>
</evidence>
<dbReference type="SUPFAM" id="SSF52540">
    <property type="entry name" value="P-loop containing nucleoside triphosphate hydrolases"/>
    <property type="match status" value="1"/>
</dbReference>
<evidence type="ECO:0000256" key="2">
    <source>
        <dbReference type="ARBA" id="ARBA00008936"/>
    </source>
</evidence>
<dbReference type="InterPro" id="IPR000194">
    <property type="entry name" value="ATPase_F1/V1/A1_a/bsu_nucl-bd"/>
</dbReference>
<dbReference type="InterPro" id="IPR022879">
    <property type="entry name" value="V-ATPase_su_B/beta"/>
</dbReference>
<dbReference type="InterPro" id="IPR020003">
    <property type="entry name" value="ATPase_a/bsu_AS"/>
</dbReference>
<dbReference type="GO" id="GO:0046034">
    <property type="term" value="P:ATP metabolic process"/>
    <property type="evidence" value="ECO:0007669"/>
    <property type="project" value="InterPro"/>
</dbReference>
<name>A0A8J5FXN0_ZINOF</name>
<evidence type="ECO:0000256" key="3">
    <source>
        <dbReference type="ARBA" id="ARBA00022448"/>
    </source>
</evidence>
<proteinExistence type="inferred from homology"/>
<evidence type="ECO:0000313" key="11">
    <source>
        <dbReference type="Proteomes" id="UP000734854"/>
    </source>
</evidence>
<evidence type="ECO:0000259" key="7">
    <source>
        <dbReference type="Pfam" id="PF00006"/>
    </source>
</evidence>
<accession>A0A8J5FXN0</accession>
<dbReference type="PANTHER" id="PTHR43389">
    <property type="entry name" value="V-TYPE PROTON ATPASE SUBUNIT B"/>
    <property type="match status" value="1"/>
</dbReference>
<dbReference type="InterPro" id="IPR004100">
    <property type="entry name" value="ATPase_F1/V1/A1_a/bsu_N"/>
</dbReference>
<dbReference type="CDD" id="cd18112">
    <property type="entry name" value="ATP-synt_V_A-type_beta_C"/>
    <property type="match status" value="1"/>
</dbReference>
<dbReference type="NCBIfam" id="NF003235">
    <property type="entry name" value="PRK04196.1"/>
    <property type="match status" value="1"/>
</dbReference>
<feature type="domain" description="ATPase F1/V1/A1 complex alpha/beta subunit nucleotide-binding" evidence="7">
    <location>
        <begin position="151"/>
        <end position="386"/>
    </location>
</feature>
<dbReference type="EMBL" id="JACMSC010000012">
    <property type="protein sequence ID" value="KAG6494797.1"/>
    <property type="molecule type" value="Genomic_DNA"/>
</dbReference>
<dbReference type="GO" id="GO:0005524">
    <property type="term" value="F:ATP binding"/>
    <property type="evidence" value="ECO:0007669"/>
    <property type="project" value="InterPro"/>
</dbReference>
<dbReference type="Proteomes" id="UP000734854">
    <property type="component" value="Unassembled WGS sequence"/>
</dbReference>
<comment type="subunit">
    <text evidence="6">V-ATPase is a heteromultimeric enzyme composed of a peripheral catalytic V1 complex attached to an integral membrane V0 proton pore complex.</text>
</comment>
<sequence>MEEGSLEIGMEVHINFLFLFGEIEYRTVSGVAGPLVILDKVKGPKYQEIVNIRLGDGTIRRGQVLEVDGEKAVVQVFEGTSGIDNKYTTVQFTGEVLKTPVSLDMLGRIFNGSGKPIDNGPPILPEAYLDISGSSINPSERTYPEEMIQTGISTIDVMNSIARGQKIPLFSAAGLPHNEIAAQICRQAGLVKRLEKTDNLLEGEEDNFAIVFAAMGVNMETAQFFKRDFEENGSMERVTLFLNLVEYIVQANDPTIERIITPRIALTTAEYLAYECGKHVLVILTDMSSYADALREVSAAREEVPGRRGYPGYMYTDLATIYERAGRIEGRKGSITQIPILTMPNDDITHPTPDLTGYITEGQIYIDRQLHNRQIYPPINVLPSLSRLMKSAIGEGMTRRDHADVSNQLYANYAIGKDVQAMKAVVGEEALSSEDLLYLEFLDKFERKFVSQGAYDTRNIFQSLDLAWTLLRIFPRELLHRIPAKTLDQYYSREAAH</sequence>
<dbReference type="PROSITE" id="PS00152">
    <property type="entry name" value="ATPASE_ALPHA_BETA"/>
    <property type="match status" value="1"/>
</dbReference>
<evidence type="ECO:0000256" key="6">
    <source>
        <dbReference type="RuleBase" id="RU366021"/>
    </source>
</evidence>
<evidence type="ECO:0000256" key="1">
    <source>
        <dbReference type="ARBA" id="ARBA00002690"/>
    </source>
</evidence>
<evidence type="ECO:0000259" key="8">
    <source>
        <dbReference type="Pfam" id="PF02874"/>
    </source>
</evidence>
<dbReference type="GO" id="GO:0033180">
    <property type="term" value="C:proton-transporting V-type ATPase, V1 domain"/>
    <property type="evidence" value="ECO:0007669"/>
    <property type="project" value="InterPro"/>
</dbReference>
<dbReference type="Pfam" id="PF22919">
    <property type="entry name" value="ATP-synt_VA_C"/>
    <property type="match status" value="1"/>
</dbReference>
<keyword evidence="5 6" id="KW-0406">Ion transport</keyword>
<organism evidence="10 11">
    <name type="scientific">Zingiber officinale</name>
    <name type="common">Ginger</name>
    <name type="synonym">Amomum zingiber</name>
    <dbReference type="NCBI Taxonomy" id="94328"/>
    <lineage>
        <taxon>Eukaryota</taxon>
        <taxon>Viridiplantae</taxon>
        <taxon>Streptophyta</taxon>
        <taxon>Embryophyta</taxon>
        <taxon>Tracheophyta</taxon>
        <taxon>Spermatophyta</taxon>
        <taxon>Magnoliopsida</taxon>
        <taxon>Liliopsida</taxon>
        <taxon>Zingiberales</taxon>
        <taxon>Zingiberaceae</taxon>
        <taxon>Zingiber</taxon>
    </lineage>
</organism>